<comment type="caution">
    <text evidence="1">The sequence shown here is derived from an EMBL/GenBank/DDBJ whole genome shotgun (WGS) entry which is preliminary data.</text>
</comment>
<dbReference type="OrthoDB" id="1607513at2759"/>
<name>A0A3M7SIL6_BRAPC</name>
<reference evidence="1 2" key="1">
    <citation type="journal article" date="2018" name="Sci. Rep.">
        <title>Genomic signatures of local adaptation to the degree of environmental predictability in rotifers.</title>
        <authorList>
            <person name="Franch-Gras L."/>
            <person name="Hahn C."/>
            <person name="Garcia-Roger E.M."/>
            <person name="Carmona M.J."/>
            <person name="Serra M."/>
            <person name="Gomez A."/>
        </authorList>
    </citation>
    <scope>NUCLEOTIDE SEQUENCE [LARGE SCALE GENOMIC DNA]</scope>
    <source>
        <strain evidence="1">HYR1</strain>
    </source>
</reference>
<keyword evidence="2" id="KW-1185">Reference proteome</keyword>
<protein>
    <submittedName>
        <fullName evidence="1">Uncharacterized protein</fullName>
    </submittedName>
</protein>
<evidence type="ECO:0000313" key="2">
    <source>
        <dbReference type="Proteomes" id="UP000276133"/>
    </source>
</evidence>
<evidence type="ECO:0000313" key="1">
    <source>
        <dbReference type="EMBL" id="RNA35457.1"/>
    </source>
</evidence>
<gene>
    <name evidence="1" type="ORF">BpHYR1_010498</name>
</gene>
<proteinExistence type="predicted"/>
<dbReference type="EMBL" id="REGN01001323">
    <property type="protein sequence ID" value="RNA35457.1"/>
    <property type="molecule type" value="Genomic_DNA"/>
</dbReference>
<organism evidence="1 2">
    <name type="scientific">Brachionus plicatilis</name>
    <name type="common">Marine rotifer</name>
    <name type="synonym">Brachionus muelleri</name>
    <dbReference type="NCBI Taxonomy" id="10195"/>
    <lineage>
        <taxon>Eukaryota</taxon>
        <taxon>Metazoa</taxon>
        <taxon>Spiralia</taxon>
        <taxon>Gnathifera</taxon>
        <taxon>Rotifera</taxon>
        <taxon>Eurotatoria</taxon>
        <taxon>Monogononta</taxon>
        <taxon>Pseudotrocha</taxon>
        <taxon>Ploima</taxon>
        <taxon>Brachionidae</taxon>
        <taxon>Brachionus</taxon>
    </lineage>
</organism>
<dbReference type="Proteomes" id="UP000276133">
    <property type="component" value="Unassembled WGS sequence"/>
</dbReference>
<sequence length="122" mass="14214">MEIIQIFEPFYNATLELSGCKYVTISIVIPTFGCLQASLLVDPNDSLNVRVLKKVLNYWKNMYTEKYGIFTNKILIAATFLDVRTKLFGRFPDEIRKEFLKEAKNTIKTIISEFTTEQKKNF</sequence>
<dbReference type="AlphaFoldDB" id="A0A3M7SIL6"/>
<accession>A0A3M7SIL6</accession>